<organism evidence="1 2">
    <name type="scientific">Reyranella soli</name>
    <dbReference type="NCBI Taxonomy" id="1230389"/>
    <lineage>
        <taxon>Bacteria</taxon>
        <taxon>Pseudomonadati</taxon>
        <taxon>Pseudomonadota</taxon>
        <taxon>Alphaproteobacteria</taxon>
        <taxon>Hyphomicrobiales</taxon>
        <taxon>Reyranellaceae</taxon>
        <taxon>Reyranella</taxon>
    </lineage>
</organism>
<evidence type="ECO:0000313" key="1">
    <source>
        <dbReference type="EMBL" id="GEP55289.1"/>
    </source>
</evidence>
<dbReference type="EMBL" id="BKAJ01000037">
    <property type="protein sequence ID" value="GEP55289.1"/>
    <property type="molecule type" value="Genomic_DNA"/>
</dbReference>
<reference evidence="1 2" key="1">
    <citation type="submission" date="2019-07" db="EMBL/GenBank/DDBJ databases">
        <title>Whole genome shotgun sequence of Reyranella soli NBRC 108950.</title>
        <authorList>
            <person name="Hosoyama A."/>
            <person name="Uohara A."/>
            <person name="Ohji S."/>
            <person name="Ichikawa N."/>
        </authorList>
    </citation>
    <scope>NUCLEOTIDE SEQUENCE [LARGE SCALE GENOMIC DNA]</scope>
    <source>
        <strain evidence="1 2">NBRC 108950</strain>
    </source>
</reference>
<keyword evidence="2" id="KW-1185">Reference proteome</keyword>
<protein>
    <submittedName>
        <fullName evidence="1">Uncharacterized protein</fullName>
    </submittedName>
</protein>
<comment type="caution">
    <text evidence="1">The sequence shown here is derived from an EMBL/GenBank/DDBJ whole genome shotgun (WGS) entry which is preliminary data.</text>
</comment>
<sequence length="51" mass="5536">MEIAMALQSAQVREALAKIGVKHGAVSYTDLIKSELGPWKEVIRAGNIRAD</sequence>
<dbReference type="RefSeq" id="WP_170303008.1">
    <property type="nucleotide sequence ID" value="NZ_BKAJ01000037.1"/>
</dbReference>
<dbReference type="Proteomes" id="UP000321058">
    <property type="component" value="Unassembled WGS sequence"/>
</dbReference>
<accession>A0A512N8H8</accession>
<name>A0A512N8H8_9HYPH</name>
<gene>
    <name evidence="1" type="ORF">RSO01_24550</name>
</gene>
<dbReference type="AlphaFoldDB" id="A0A512N8H8"/>
<proteinExistence type="predicted"/>
<evidence type="ECO:0000313" key="2">
    <source>
        <dbReference type="Proteomes" id="UP000321058"/>
    </source>
</evidence>